<comment type="caution">
    <text evidence="3">The sequence shown here is derived from an EMBL/GenBank/DDBJ whole genome shotgun (WGS) entry which is preliminary data.</text>
</comment>
<evidence type="ECO:0008006" key="5">
    <source>
        <dbReference type="Google" id="ProtNLM"/>
    </source>
</evidence>
<feature type="transmembrane region" description="Helical" evidence="1">
    <location>
        <begin position="851"/>
        <end position="873"/>
    </location>
</feature>
<accession>A0A8J2S2X8</accession>
<dbReference type="PANTHER" id="PTHR21274:SF0">
    <property type="entry name" value="MECKELIN"/>
    <property type="match status" value="1"/>
</dbReference>
<dbReference type="PANTHER" id="PTHR21274">
    <property type="entry name" value="MECKELIN"/>
    <property type="match status" value="1"/>
</dbReference>
<keyword evidence="1" id="KW-1133">Transmembrane helix</keyword>
<evidence type="ECO:0000256" key="1">
    <source>
        <dbReference type="SAM" id="Phobius"/>
    </source>
</evidence>
<dbReference type="GO" id="GO:0036038">
    <property type="term" value="C:MKS complex"/>
    <property type="evidence" value="ECO:0007669"/>
    <property type="project" value="InterPro"/>
</dbReference>
<feature type="transmembrane region" description="Helical" evidence="1">
    <location>
        <begin position="483"/>
        <end position="511"/>
    </location>
</feature>
<reference evidence="3" key="1">
    <citation type="submission" date="2021-11" db="EMBL/GenBank/DDBJ databases">
        <authorList>
            <person name="Schell T."/>
        </authorList>
    </citation>
    <scope>NUCLEOTIDE SEQUENCE</scope>
    <source>
        <strain evidence="3">M5</strain>
    </source>
</reference>
<dbReference type="OrthoDB" id="419138at2759"/>
<feature type="transmembrane region" description="Helical" evidence="1">
    <location>
        <begin position="449"/>
        <end position="471"/>
    </location>
</feature>
<dbReference type="Proteomes" id="UP000789390">
    <property type="component" value="Unassembled WGS sequence"/>
</dbReference>
<evidence type="ECO:0000256" key="2">
    <source>
        <dbReference type="SAM" id="SignalP"/>
    </source>
</evidence>
<feature type="signal peptide" evidence="2">
    <location>
        <begin position="1"/>
        <end position="20"/>
    </location>
</feature>
<evidence type="ECO:0000313" key="3">
    <source>
        <dbReference type="EMBL" id="CAH0112298.1"/>
    </source>
</evidence>
<dbReference type="GO" id="GO:0060271">
    <property type="term" value="P:cilium assembly"/>
    <property type="evidence" value="ECO:0007669"/>
    <property type="project" value="InterPro"/>
</dbReference>
<keyword evidence="2" id="KW-0732">Signal</keyword>
<name>A0A8J2S2X8_9CRUS</name>
<gene>
    <name evidence="3" type="ORF">DGAL_LOCUS16013</name>
</gene>
<dbReference type="AlphaFoldDB" id="A0A8J2S2X8"/>
<feature type="transmembrane region" description="Helical" evidence="1">
    <location>
        <begin position="825"/>
        <end position="845"/>
    </location>
</feature>
<keyword evidence="1" id="KW-0812">Transmembrane</keyword>
<proteinExistence type="predicted"/>
<feature type="chain" id="PRO_5035278151" description="Meckelin" evidence="2">
    <location>
        <begin position="21"/>
        <end position="890"/>
    </location>
</feature>
<evidence type="ECO:0000313" key="4">
    <source>
        <dbReference type="Proteomes" id="UP000789390"/>
    </source>
</evidence>
<keyword evidence="4" id="KW-1185">Reference proteome</keyword>
<feature type="transmembrane region" description="Helical" evidence="1">
    <location>
        <begin position="639"/>
        <end position="662"/>
    </location>
</feature>
<protein>
    <recommendedName>
        <fullName evidence="5">Meckelin</fullName>
    </recommendedName>
</protein>
<dbReference type="Pfam" id="PF09773">
    <property type="entry name" value="Meckelin"/>
    <property type="match status" value="1"/>
</dbReference>
<dbReference type="InterPro" id="IPR019170">
    <property type="entry name" value="Meckelin"/>
</dbReference>
<sequence length="890" mass="102956">MMIVLVAHYLLFFILIKVEAYDVILSSSSPESCNHSSYFDSISHKCKSCGNFQISSDDHLSCECDFGYYPEFKEKSKAIECLRCDQSIQPEICLKSNLTCESYDIKVLQVAENITSAQCMKCPLWHQPDQTKSLCIPCSNMCHCPSDYEDVNGTCVKDSFTIPDTPTIFTYNLHGRPYVSNYLRDWVRLTATKCKVHGGGKYCEHLINLCVLTDYNHDSQSACSLYRQLSGGFSHSIYYDDSQNEYLLNSARIDILKDQTMDFVVKQYALDGTYLLIQPLRSVFSSLCCTGTWRPIQRNANIYHSCTLHSKVLRMADMRFFEIYFVDRAINQSRLINVPVKVLNIVRGGVQRNREDKDISRWQLTKRFFNFDLATGSNHDGHTDFIRYLSSLTIRISVISNDKPLGLRLPYATINYETIGSLENGKSPVIHFAVKNTVSMNEAMKSLEIALSVLCSFGALYALLRIAVWYIRSDKTTIDLQTLIRLLVYGADILANVILTVIFFITFYWFMTFRQQEEVTVSLPARQDEQFIKDLVISAFTLKTISVLWMIGEQCNVDIFFIDWESPKPTKGEVISVWRMFFVANEWNELQVARKSSTSLQVIIVLMTLKVFQFERFALEIPATYFTADTFLNYNTVLRLALGLSTYLFISLVQNILNAALFERYLEHKIQRFTDVCTLSNISVWLRIHSRYGFYIHGRSPHGFADIDMQIMCQQLQREEENLCAQRGLVQGQDTQTFSIFFNEILLEKLIKLKNQSSGTSTLSLFNKLNEFFTSFLDHALRELDYEVRDRHFLETVLDMEMLRNMSQIERTIFYNDGRNCFDSVLFYGNEVTLVIFELLLFSLVDVYCHSYVTAALSVFIIIKALQFVRYRFGRRNLAKKTMIDPRFLF</sequence>
<keyword evidence="1" id="KW-0472">Membrane</keyword>
<organism evidence="3 4">
    <name type="scientific">Daphnia galeata</name>
    <dbReference type="NCBI Taxonomy" id="27404"/>
    <lineage>
        <taxon>Eukaryota</taxon>
        <taxon>Metazoa</taxon>
        <taxon>Ecdysozoa</taxon>
        <taxon>Arthropoda</taxon>
        <taxon>Crustacea</taxon>
        <taxon>Branchiopoda</taxon>
        <taxon>Diplostraca</taxon>
        <taxon>Cladocera</taxon>
        <taxon>Anomopoda</taxon>
        <taxon>Daphniidae</taxon>
        <taxon>Daphnia</taxon>
    </lineage>
</organism>
<dbReference type="EMBL" id="CAKKLH010000325">
    <property type="protein sequence ID" value="CAH0112298.1"/>
    <property type="molecule type" value="Genomic_DNA"/>
</dbReference>